<comment type="caution">
    <text evidence="8">The sequence shown here is derived from an EMBL/GenBank/DDBJ whole genome shotgun (WGS) entry which is preliminary data.</text>
</comment>
<dbReference type="InterPro" id="IPR013094">
    <property type="entry name" value="AB_hydrolase_3"/>
</dbReference>
<name>A0A556TM33_BAGYA</name>
<feature type="domain" description="Alpha/beta hydrolase fold-3" evidence="5">
    <location>
        <begin position="309"/>
        <end position="354"/>
    </location>
</feature>
<evidence type="ECO:0000256" key="3">
    <source>
        <dbReference type="SAM" id="Phobius"/>
    </source>
</evidence>
<dbReference type="OrthoDB" id="408631at2759"/>
<feature type="transmembrane region" description="Helical" evidence="3">
    <location>
        <begin position="936"/>
        <end position="957"/>
    </location>
</feature>
<dbReference type="InterPro" id="IPR019336">
    <property type="entry name" value="GPR180/TMEM145_TM"/>
</dbReference>
<dbReference type="GO" id="GO:0005829">
    <property type="term" value="C:cytosol"/>
    <property type="evidence" value="ECO:0007669"/>
    <property type="project" value="TreeGrafter"/>
</dbReference>
<feature type="domain" description="Alpha/beta hydrolase fold-3" evidence="5">
    <location>
        <begin position="619"/>
        <end position="690"/>
    </location>
</feature>
<feature type="transmembrane region" description="Helical" evidence="3">
    <location>
        <begin position="1014"/>
        <end position="1036"/>
    </location>
</feature>
<dbReference type="Pfam" id="PF07859">
    <property type="entry name" value="Abhydrolase_3"/>
    <property type="match status" value="3"/>
</dbReference>
<evidence type="ECO:0000259" key="6">
    <source>
        <dbReference type="Pfam" id="PF10192"/>
    </source>
</evidence>
<feature type="compositionally biased region" description="Basic and acidic residues" evidence="2">
    <location>
        <begin position="1"/>
        <end position="15"/>
    </location>
</feature>
<evidence type="ECO:0000313" key="8">
    <source>
        <dbReference type="EMBL" id="TSK20240.1"/>
    </source>
</evidence>
<accession>A0A556TM33</accession>
<dbReference type="Pfam" id="PF10192">
    <property type="entry name" value="GPR180-TMEM145_TM"/>
    <property type="match status" value="1"/>
</dbReference>
<dbReference type="Gene3D" id="3.40.50.1820">
    <property type="entry name" value="alpha/beta hydrolase"/>
    <property type="match status" value="2"/>
</dbReference>
<evidence type="ECO:0000256" key="2">
    <source>
        <dbReference type="SAM" id="MobiDB-lite"/>
    </source>
</evidence>
<dbReference type="GO" id="GO:0019236">
    <property type="term" value="P:response to pheromone"/>
    <property type="evidence" value="ECO:0007669"/>
    <property type="project" value="InterPro"/>
</dbReference>
<dbReference type="InterPro" id="IPR053880">
    <property type="entry name" value="GPR180-like_N"/>
</dbReference>
<feature type="region of interest" description="Disordered" evidence="2">
    <location>
        <begin position="1"/>
        <end position="30"/>
    </location>
</feature>
<feature type="active site" evidence="1">
    <location>
        <position position="367"/>
    </location>
</feature>
<keyword evidence="3" id="KW-0812">Transmembrane</keyword>
<dbReference type="InterPro" id="IPR010468">
    <property type="entry name" value="HSL_N"/>
</dbReference>
<feature type="domain" description="Hormone-sensitive lipase N-terminal" evidence="4">
    <location>
        <begin position="134"/>
        <end position="276"/>
    </location>
</feature>
<feature type="transmembrane region" description="Helical" evidence="3">
    <location>
        <begin position="982"/>
        <end position="1002"/>
    </location>
</feature>
<gene>
    <name evidence="8" type="ORF">Baya_1788</name>
</gene>
<keyword evidence="9" id="KW-1185">Reference proteome</keyword>
<keyword evidence="3" id="KW-0472">Membrane</keyword>
<protein>
    <submittedName>
        <fullName evidence="8">Hormone-sensitive lipase</fullName>
    </submittedName>
</protein>
<proteinExistence type="predicted"/>
<dbReference type="InterPro" id="IPR029058">
    <property type="entry name" value="AB_hydrolase_fold"/>
</dbReference>
<feature type="domain" description="Alpha/beta hydrolase fold-3" evidence="5">
    <location>
        <begin position="358"/>
        <end position="433"/>
    </location>
</feature>
<dbReference type="GO" id="GO:0004806">
    <property type="term" value="F:triacylglycerol lipase activity"/>
    <property type="evidence" value="ECO:0007669"/>
    <property type="project" value="TreeGrafter"/>
</dbReference>
<reference evidence="8 9" key="1">
    <citation type="journal article" date="2019" name="Genome Biol. Evol.">
        <title>Whole-Genome Sequencing of the Giant Devil Catfish, Bagarius yarrelli.</title>
        <authorList>
            <person name="Jiang W."/>
            <person name="Lv Y."/>
            <person name="Cheng L."/>
            <person name="Yang K."/>
            <person name="Chao B."/>
            <person name="Wang X."/>
            <person name="Li Y."/>
            <person name="Pan X."/>
            <person name="You X."/>
            <person name="Zhang Y."/>
            <person name="Yang J."/>
            <person name="Li J."/>
            <person name="Zhang X."/>
            <person name="Liu S."/>
            <person name="Sun C."/>
            <person name="Yang J."/>
            <person name="Shi Q."/>
        </authorList>
    </citation>
    <scope>NUCLEOTIDE SEQUENCE [LARGE SCALE GENOMIC DNA]</scope>
    <source>
        <strain evidence="8">JWS20170419001</strain>
        <tissue evidence="8">Muscle</tissue>
    </source>
</reference>
<evidence type="ECO:0000256" key="1">
    <source>
        <dbReference type="PROSITE-ProRule" id="PRU10038"/>
    </source>
</evidence>
<feature type="domain" description="GPR180/TMEM145 transmembrane" evidence="6">
    <location>
        <begin position="973"/>
        <end position="1064"/>
    </location>
</feature>
<evidence type="ECO:0000259" key="5">
    <source>
        <dbReference type="Pfam" id="PF07859"/>
    </source>
</evidence>
<dbReference type="GO" id="GO:0004771">
    <property type="term" value="F:sterol ester esterase activity"/>
    <property type="evidence" value="ECO:0007669"/>
    <property type="project" value="TreeGrafter"/>
</dbReference>
<organism evidence="8 9">
    <name type="scientific">Bagarius yarrelli</name>
    <name type="common">Goonch</name>
    <name type="synonym">Bagrus yarrelli</name>
    <dbReference type="NCBI Taxonomy" id="175774"/>
    <lineage>
        <taxon>Eukaryota</taxon>
        <taxon>Metazoa</taxon>
        <taxon>Chordata</taxon>
        <taxon>Craniata</taxon>
        <taxon>Vertebrata</taxon>
        <taxon>Euteleostomi</taxon>
        <taxon>Actinopterygii</taxon>
        <taxon>Neopterygii</taxon>
        <taxon>Teleostei</taxon>
        <taxon>Ostariophysi</taxon>
        <taxon>Siluriformes</taxon>
        <taxon>Sisoridae</taxon>
        <taxon>Sisorinae</taxon>
        <taxon>Bagarius</taxon>
    </lineage>
</organism>
<keyword evidence="3" id="KW-1133">Transmembrane helix</keyword>
<dbReference type="PANTHER" id="PTHR23025:SF1">
    <property type="entry name" value="HORMONE-SENSITIVE LIPASE"/>
    <property type="match status" value="1"/>
</dbReference>
<dbReference type="AlphaFoldDB" id="A0A556TM33"/>
<dbReference type="InterPro" id="IPR033140">
    <property type="entry name" value="Lipase_GDXG_put_SER_AS"/>
</dbReference>
<dbReference type="GO" id="GO:0019433">
    <property type="term" value="P:triglyceride catabolic process"/>
    <property type="evidence" value="ECO:0007669"/>
    <property type="project" value="TreeGrafter"/>
</dbReference>
<dbReference type="PROSITE" id="PS01174">
    <property type="entry name" value="LIPASE_GDXG_SER"/>
    <property type="match status" value="1"/>
</dbReference>
<feature type="transmembrane region" description="Helical" evidence="3">
    <location>
        <begin position="904"/>
        <end position="924"/>
    </location>
</feature>
<dbReference type="EMBL" id="VCAZ01000005">
    <property type="protein sequence ID" value="TSK20240.1"/>
    <property type="molecule type" value="Genomic_DNA"/>
</dbReference>
<evidence type="ECO:0000259" key="4">
    <source>
        <dbReference type="Pfam" id="PF06350"/>
    </source>
</evidence>
<dbReference type="PANTHER" id="PTHR23025">
    <property type="entry name" value="TRIACYLGLYCEROL LIPASE"/>
    <property type="match status" value="1"/>
</dbReference>
<dbReference type="Proteomes" id="UP000319801">
    <property type="component" value="Unassembled WGS sequence"/>
</dbReference>
<evidence type="ECO:0000259" key="7">
    <source>
        <dbReference type="Pfam" id="PF21892"/>
    </source>
</evidence>
<dbReference type="GO" id="GO:0008203">
    <property type="term" value="P:cholesterol metabolic process"/>
    <property type="evidence" value="ECO:0007669"/>
    <property type="project" value="InterPro"/>
</dbReference>
<sequence length="1200" mass="133466">MRKNGQREREMENGRGRWMAGDRGSERDGVRTGQRDFAISALKQQQNKRDTTLKPLLMDTKAVFAALYEVCEENSGFFAGTHAGDAPQRLVEAMLTIQKHARSLEPVICGFAAIYHHFDFDPHIPANGYRSLVKFTPAIRPHLQSITIGLVALGDNYKKHHSGLGVAASSLFTSGKYALDPELRGLEYERITQNLDVHFWKTFWNITESEVLAGLASMTSTQVKVNRTLSVPPECFDLPLVDNPTHTVTISAPVAHIGPGPVQMRLISSELREGQDSEELSAISRSDSGSISWSLSSKIKKSPPSPWLVVHYHGGGFVAQTSKSHEPYLKSWSQELNAPILSVDYSLAPEAPFPRWTGERVCLAGDSAGGNLCITVSMMAVAHRVRLPDGIMAAYPAFMLTTCASPSRLLSLMDPLLPLSVLSRCLNAYAGLDPQEEKQVEKVSTLGMVRKDTALLFKGFKQGASNWIHSILDHNKAQKTMRNSVSEGTLSSTQSDPLVLETSSTFSEKNKSLKSHTCEGLVTHTASKPTTSSNHNSTNSTANHSANLVLDNHPILNTTAILESKPEDIGIYFSKELDPSVSGSILSVAEPPPDGDEHLENPRGFPGDFEPLRSEQLAKMNVDSSPVFRNPYMSPLLAPDHMLKGLPSVQIVACALDPMLDDSVMFARRLRNLQQPVTLCVVDDLPHGFLSLSQLSKETHEASNVCMERIKDVLTTRDGPPEINTHRKLERTDHFASGASTKFFQTTTSEDGTKGDWVFLTRFCFLTDFGRLDFKFRYPKSHCCQNILLYFDESSQWPAVYKRPDKDCYQKEAVLRPENNQVINLTTRYTWSGCVVEEKDGEEILSCVGGRSFRSVRERWWYIVLSKCGGGGLQLEYEMKLTNGQSFWKQHFSADEFGILETDITFLIIFASVFSLSCYFAYNLKGRQLLHTTYKMFMTAAGVEVFSLLFFCIYWGLYARDGVGNGCLKILGEVLYAYDSPAGYGLMGLQLLAYVWFCYAVLVSLKHYPEKQPFYIPFFAAYTLWFFAVPVMALIANFGISRWAREKIVNGIQLGIHLYAHTVFLVITRPSAANKNFPYHVRTSQIGILLSSPKEMGAESFPHHAYGNSSFLGDSQPNFTELFSIQSVSVKNFNDALGYKSQEMPVNSEQKIITTSSPVDFSTTFSSAMASSSSALSPPPRLSSHFTEYFSMQGRTVSQA</sequence>
<dbReference type="Pfam" id="PF21892">
    <property type="entry name" value="TMEM145_N"/>
    <property type="match status" value="1"/>
</dbReference>
<dbReference type="Pfam" id="PF06350">
    <property type="entry name" value="HSL_N"/>
    <property type="match status" value="1"/>
</dbReference>
<dbReference type="GO" id="GO:0007186">
    <property type="term" value="P:G protein-coupled receptor signaling pathway"/>
    <property type="evidence" value="ECO:0007669"/>
    <property type="project" value="InterPro"/>
</dbReference>
<dbReference type="SUPFAM" id="SSF53474">
    <property type="entry name" value="alpha/beta-Hydrolases"/>
    <property type="match status" value="1"/>
</dbReference>
<feature type="domain" description="GPR180-like N-terminal" evidence="7">
    <location>
        <begin position="753"/>
        <end position="877"/>
    </location>
</feature>
<evidence type="ECO:0000313" key="9">
    <source>
        <dbReference type="Proteomes" id="UP000319801"/>
    </source>
</evidence>